<feature type="compositionally biased region" description="Low complexity" evidence="7">
    <location>
        <begin position="55"/>
        <end position="64"/>
    </location>
</feature>
<sequence>MANASSYFDLAGEIYWSAHYGNDVGDLEDLDAKLAEELQFQEAILLSVEENVLSPSSAPPSSSMPKKKSRKSAKKAGESSKGYCEICVDGKQRHQMFTISGCSHSFCVVCISTYVKTRLEQHVTIIKCPGQGCGVMLEIEACRPRLPKEVPWHPGISCEEYQTLGEGERGRDDLMVRNLAKEKKWRNCPSCRFLVERTEGASTNFVMHVELNGLLIMAAARATKKPCIERQG</sequence>
<evidence type="ECO:0000256" key="2">
    <source>
        <dbReference type="ARBA" id="ARBA00005884"/>
    </source>
</evidence>
<keyword evidence="10" id="KW-1185">Reference proteome</keyword>
<dbReference type="PROSITE" id="PS50089">
    <property type="entry name" value="ZF_RING_2"/>
    <property type="match status" value="1"/>
</dbReference>
<evidence type="ECO:0000256" key="4">
    <source>
        <dbReference type="ARBA" id="ARBA00022771"/>
    </source>
</evidence>
<feature type="domain" description="RING-type" evidence="8">
    <location>
        <begin position="84"/>
        <end position="129"/>
    </location>
</feature>
<keyword evidence="3" id="KW-0479">Metal-binding</keyword>
<evidence type="ECO:0000256" key="3">
    <source>
        <dbReference type="ARBA" id="ARBA00022723"/>
    </source>
</evidence>
<dbReference type="InterPro" id="IPR013083">
    <property type="entry name" value="Znf_RING/FYVE/PHD"/>
</dbReference>
<dbReference type="InterPro" id="IPR001841">
    <property type="entry name" value="Znf_RING"/>
</dbReference>
<accession>A0ABR2SBZ2</accession>
<protein>
    <recommendedName>
        <fullName evidence="8">RING-type domain-containing protein</fullName>
    </recommendedName>
</protein>
<evidence type="ECO:0000313" key="9">
    <source>
        <dbReference type="EMBL" id="KAK9022722.1"/>
    </source>
</evidence>
<name>A0ABR2SBZ2_9ROSI</name>
<dbReference type="InterPro" id="IPR018957">
    <property type="entry name" value="Znf_C3HC4_RING-type"/>
</dbReference>
<evidence type="ECO:0000313" key="10">
    <source>
        <dbReference type="Proteomes" id="UP001396334"/>
    </source>
</evidence>
<gene>
    <name evidence="9" type="ORF">V6N11_002966</name>
</gene>
<evidence type="ECO:0000256" key="1">
    <source>
        <dbReference type="ARBA" id="ARBA00003976"/>
    </source>
</evidence>
<evidence type="ECO:0000259" key="8">
    <source>
        <dbReference type="PROSITE" id="PS50089"/>
    </source>
</evidence>
<evidence type="ECO:0000256" key="5">
    <source>
        <dbReference type="ARBA" id="ARBA00022833"/>
    </source>
</evidence>
<comment type="function">
    <text evidence="1">Might act as an E3 ubiquitin-protein ligase, or as part of E3 complex, which accepts ubiquitin from specific E2 ubiquitin-conjugating enzymes and then transfers it to substrates.</text>
</comment>
<dbReference type="EMBL" id="JBBPBN010000015">
    <property type="protein sequence ID" value="KAK9022722.1"/>
    <property type="molecule type" value="Genomic_DNA"/>
</dbReference>
<dbReference type="SUPFAM" id="SSF57850">
    <property type="entry name" value="RING/U-box"/>
    <property type="match status" value="1"/>
</dbReference>
<keyword evidence="5" id="KW-0862">Zinc</keyword>
<reference evidence="9 10" key="1">
    <citation type="journal article" date="2024" name="G3 (Bethesda)">
        <title>Genome assembly of Hibiscus sabdariffa L. provides insights into metabolisms of medicinal natural products.</title>
        <authorList>
            <person name="Kim T."/>
        </authorList>
    </citation>
    <scope>NUCLEOTIDE SEQUENCE [LARGE SCALE GENOMIC DNA]</scope>
    <source>
        <strain evidence="9">TK-2024</strain>
        <tissue evidence="9">Old leaves</tissue>
    </source>
</reference>
<proteinExistence type="inferred from homology"/>
<dbReference type="Proteomes" id="UP001396334">
    <property type="component" value="Unassembled WGS sequence"/>
</dbReference>
<evidence type="ECO:0000256" key="7">
    <source>
        <dbReference type="SAM" id="MobiDB-lite"/>
    </source>
</evidence>
<feature type="compositionally biased region" description="Basic residues" evidence="7">
    <location>
        <begin position="65"/>
        <end position="74"/>
    </location>
</feature>
<evidence type="ECO:0000256" key="6">
    <source>
        <dbReference type="PROSITE-ProRule" id="PRU00175"/>
    </source>
</evidence>
<dbReference type="Pfam" id="PF00097">
    <property type="entry name" value="zf-C3HC4"/>
    <property type="match status" value="1"/>
</dbReference>
<dbReference type="PROSITE" id="PS00518">
    <property type="entry name" value="ZF_RING_1"/>
    <property type="match status" value="1"/>
</dbReference>
<dbReference type="Gene3D" id="3.30.40.10">
    <property type="entry name" value="Zinc/RING finger domain, C3HC4 (zinc finger)"/>
    <property type="match status" value="1"/>
</dbReference>
<comment type="caution">
    <text evidence="9">The sequence shown here is derived from an EMBL/GenBank/DDBJ whole genome shotgun (WGS) entry which is preliminary data.</text>
</comment>
<dbReference type="PANTHER" id="PTHR11685">
    <property type="entry name" value="RBR FAMILY RING FINGER AND IBR DOMAIN-CONTAINING"/>
    <property type="match status" value="1"/>
</dbReference>
<organism evidence="9 10">
    <name type="scientific">Hibiscus sabdariffa</name>
    <name type="common">roselle</name>
    <dbReference type="NCBI Taxonomy" id="183260"/>
    <lineage>
        <taxon>Eukaryota</taxon>
        <taxon>Viridiplantae</taxon>
        <taxon>Streptophyta</taxon>
        <taxon>Embryophyta</taxon>
        <taxon>Tracheophyta</taxon>
        <taxon>Spermatophyta</taxon>
        <taxon>Magnoliopsida</taxon>
        <taxon>eudicotyledons</taxon>
        <taxon>Gunneridae</taxon>
        <taxon>Pentapetalae</taxon>
        <taxon>rosids</taxon>
        <taxon>malvids</taxon>
        <taxon>Malvales</taxon>
        <taxon>Malvaceae</taxon>
        <taxon>Malvoideae</taxon>
        <taxon>Hibiscus</taxon>
    </lineage>
</organism>
<comment type="similarity">
    <text evidence="2">Belongs to the RBR family. Ariadne subfamily.</text>
</comment>
<feature type="region of interest" description="Disordered" evidence="7">
    <location>
        <begin position="55"/>
        <end position="74"/>
    </location>
</feature>
<dbReference type="InterPro" id="IPR031127">
    <property type="entry name" value="E3_UB_ligase_RBR"/>
</dbReference>
<keyword evidence="4 6" id="KW-0863">Zinc-finger</keyword>
<dbReference type="InterPro" id="IPR017907">
    <property type="entry name" value="Znf_RING_CS"/>
</dbReference>